<sequence length="125" mass="13726">MHVYMVSTLFVIFISISFASIAPRSLFSKTKDDLGQLAVSTSSLPAYQVHANQIIPLQDLSKCDTLSQRVHHAESYLVSAMQHRGVLCFGHPLSNQFLADNASPSLSVHSTATTFRVETNGNNNF</sequence>
<dbReference type="EMBL" id="ML208268">
    <property type="protein sequence ID" value="TFK74522.1"/>
    <property type="molecule type" value="Genomic_DNA"/>
</dbReference>
<name>A0ACD3BAB6_9AGAR</name>
<protein>
    <submittedName>
        <fullName evidence="1">Uncharacterized protein</fullName>
    </submittedName>
</protein>
<gene>
    <name evidence="1" type="ORF">BDN72DRAFT_58747</name>
</gene>
<dbReference type="Proteomes" id="UP000308600">
    <property type="component" value="Unassembled WGS sequence"/>
</dbReference>
<proteinExistence type="predicted"/>
<organism evidence="1 2">
    <name type="scientific">Pluteus cervinus</name>
    <dbReference type="NCBI Taxonomy" id="181527"/>
    <lineage>
        <taxon>Eukaryota</taxon>
        <taxon>Fungi</taxon>
        <taxon>Dikarya</taxon>
        <taxon>Basidiomycota</taxon>
        <taxon>Agaricomycotina</taxon>
        <taxon>Agaricomycetes</taxon>
        <taxon>Agaricomycetidae</taxon>
        <taxon>Agaricales</taxon>
        <taxon>Pluteineae</taxon>
        <taxon>Pluteaceae</taxon>
        <taxon>Pluteus</taxon>
    </lineage>
</organism>
<reference evidence="1 2" key="1">
    <citation type="journal article" date="2019" name="Nat. Ecol. Evol.">
        <title>Megaphylogeny resolves global patterns of mushroom evolution.</title>
        <authorList>
            <person name="Varga T."/>
            <person name="Krizsan K."/>
            <person name="Foldi C."/>
            <person name="Dima B."/>
            <person name="Sanchez-Garcia M."/>
            <person name="Sanchez-Ramirez S."/>
            <person name="Szollosi G.J."/>
            <person name="Szarkandi J.G."/>
            <person name="Papp V."/>
            <person name="Albert L."/>
            <person name="Andreopoulos W."/>
            <person name="Angelini C."/>
            <person name="Antonin V."/>
            <person name="Barry K.W."/>
            <person name="Bougher N.L."/>
            <person name="Buchanan P."/>
            <person name="Buyck B."/>
            <person name="Bense V."/>
            <person name="Catcheside P."/>
            <person name="Chovatia M."/>
            <person name="Cooper J."/>
            <person name="Damon W."/>
            <person name="Desjardin D."/>
            <person name="Finy P."/>
            <person name="Geml J."/>
            <person name="Haridas S."/>
            <person name="Hughes K."/>
            <person name="Justo A."/>
            <person name="Karasinski D."/>
            <person name="Kautmanova I."/>
            <person name="Kiss B."/>
            <person name="Kocsube S."/>
            <person name="Kotiranta H."/>
            <person name="LaButti K.M."/>
            <person name="Lechner B.E."/>
            <person name="Liimatainen K."/>
            <person name="Lipzen A."/>
            <person name="Lukacs Z."/>
            <person name="Mihaltcheva S."/>
            <person name="Morgado L.N."/>
            <person name="Niskanen T."/>
            <person name="Noordeloos M.E."/>
            <person name="Ohm R.A."/>
            <person name="Ortiz-Santana B."/>
            <person name="Ovrebo C."/>
            <person name="Racz N."/>
            <person name="Riley R."/>
            <person name="Savchenko A."/>
            <person name="Shiryaev A."/>
            <person name="Soop K."/>
            <person name="Spirin V."/>
            <person name="Szebenyi C."/>
            <person name="Tomsovsky M."/>
            <person name="Tulloss R.E."/>
            <person name="Uehling J."/>
            <person name="Grigoriev I.V."/>
            <person name="Vagvolgyi C."/>
            <person name="Papp T."/>
            <person name="Martin F.M."/>
            <person name="Miettinen O."/>
            <person name="Hibbett D.S."/>
            <person name="Nagy L.G."/>
        </authorList>
    </citation>
    <scope>NUCLEOTIDE SEQUENCE [LARGE SCALE GENOMIC DNA]</scope>
    <source>
        <strain evidence="1 2">NL-1719</strain>
    </source>
</reference>
<evidence type="ECO:0000313" key="1">
    <source>
        <dbReference type="EMBL" id="TFK74522.1"/>
    </source>
</evidence>
<evidence type="ECO:0000313" key="2">
    <source>
        <dbReference type="Proteomes" id="UP000308600"/>
    </source>
</evidence>
<accession>A0ACD3BAB6</accession>
<keyword evidence="2" id="KW-1185">Reference proteome</keyword>